<proteinExistence type="predicted"/>
<evidence type="ECO:0000313" key="1">
    <source>
        <dbReference type="EMBL" id="KKN67603.1"/>
    </source>
</evidence>
<gene>
    <name evidence="1" type="ORF">LCGC14_0459960</name>
</gene>
<comment type="caution">
    <text evidence="1">The sequence shown here is derived from an EMBL/GenBank/DDBJ whole genome shotgun (WGS) entry which is preliminary data.</text>
</comment>
<dbReference type="Pfam" id="PF24389">
    <property type="entry name" value="ORC-CDC6-like"/>
    <property type="match status" value="1"/>
</dbReference>
<dbReference type="EMBL" id="LAZR01000470">
    <property type="protein sequence ID" value="KKN67603.1"/>
    <property type="molecule type" value="Genomic_DNA"/>
</dbReference>
<dbReference type="InterPro" id="IPR027417">
    <property type="entry name" value="P-loop_NTPase"/>
</dbReference>
<dbReference type="InterPro" id="IPR056955">
    <property type="entry name" value="ORC-CDC6-like"/>
</dbReference>
<organism evidence="1">
    <name type="scientific">marine sediment metagenome</name>
    <dbReference type="NCBI Taxonomy" id="412755"/>
    <lineage>
        <taxon>unclassified sequences</taxon>
        <taxon>metagenomes</taxon>
        <taxon>ecological metagenomes</taxon>
    </lineage>
</organism>
<dbReference type="AlphaFoldDB" id="A0A0F9VP76"/>
<reference evidence="1" key="1">
    <citation type="journal article" date="2015" name="Nature">
        <title>Complex archaea that bridge the gap between prokaryotes and eukaryotes.</title>
        <authorList>
            <person name="Spang A."/>
            <person name="Saw J.H."/>
            <person name="Jorgensen S.L."/>
            <person name="Zaremba-Niedzwiedzka K."/>
            <person name="Martijn J."/>
            <person name="Lind A.E."/>
            <person name="van Eijk R."/>
            <person name="Schleper C."/>
            <person name="Guy L."/>
            <person name="Ettema T.J."/>
        </authorList>
    </citation>
    <scope>NUCLEOTIDE SEQUENCE</scope>
</reference>
<protein>
    <submittedName>
        <fullName evidence="1">Uncharacterized protein</fullName>
    </submittedName>
</protein>
<sequence length="698" mass="82638">MISRRNFDIPPNPFQVERNELLNRSIINYIDSFSVEPYRIGELTTIFKEKDILLLGAPGVGKSSLIRLLVWDVLIEINENHRRKFDFLSEFLYVSDKTKKLPFFGIYINLNEDMNKDFYGTRLRSEEWMKLFFYYFSLFVISKFIYNIKQYTSKIQCNDVFLKEIKWEIGEVPQFISKTKNLTELNQKIKSKLIDIQNFLISFDSIQEKKKKLKFFSTEFFSISIENIINSLNVGFNRIILILDDLSWLPDQLIDSILSFFGRRYKNLEIKLSSRDKSFITDKVSKLDRRDLILIDFDYLLMNYRKKRFYNRMAEDIIKRRMSKKGYFFGNINEVFPSINQDKEADFYSNKINIIENDAFFINCIKKMSRLMKIEELLVDLLDLKIELKESLIIEKINEYKITNFIVTNAHISNIIYLIKIYEKLNEIKNPLDRKILEILTARKFNGNLSGSSLRNIFDILDKEIENIKKNKNLTKISLYLLAREATQLKLYSGLGDIVKISSFVIKDLLELLEVIFSKYISWQMKEYGSIFDNPIIPSKIQSEAIYEYAKKKIKINLLKSTKYGVVLYKFFEGLNEFFKDQFEIQASYQNGRSGFALSTLEECVKLKRSKIFSEALANSYLISKDISKGYEEHKKKSDYVFYLHRVICVFYGWPIALGGYKYTRYEDVMNFLLKGMIPPKKKIKQSLMNFIKRSDDI</sequence>
<name>A0A0F9VP76_9ZZZZ</name>
<accession>A0A0F9VP76</accession>
<dbReference type="SUPFAM" id="SSF52540">
    <property type="entry name" value="P-loop containing nucleoside triphosphate hydrolases"/>
    <property type="match status" value="2"/>
</dbReference>